<dbReference type="Gene3D" id="3.50.50.60">
    <property type="entry name" value="FAD/NAD(P)-binding domain"/>
    <property type="match status" value="1"/>
</dbReference>
<dbReference type="STRING" id="479434.Sthe_1235"/>
<dbReference type="Proteomes" id="UP000002027">
    <property type="component" value="Chromosome 1"/>
</dbReference>
<proteinExistence type="predicted"/>
<evidence type="ECO:0000313" key="1">
    <source>
        <dbReference type="EMBL" id="ACZ38670.1"/>
    </source>
</evidence>
<dbReference type="PANTHER" id="PTHR10668:SF105">
    <property type="entry name" value="DEHYDROGENASE-RELATED"/>
    <property type="match status" value="1"/>
</dbReference>
<sequence length="474" mass="50653">MRDAGNDAIVVGSGPNGLAAAIVLARAGRSVVVYEAATTWGGGLRTEELTLPGFRHDVCATSLPLAAASPFFRELSLDKYGMSWVHPDAPLAHPLHDGTAVLLERSVETTAAGLGADGTAWQRIFGALAARAEMLAHDLLGPLRVPRHPIALARFGALGLLPARTLARAVFTEERARALFAGLAAHSMLALDQPVSAAIGLVLGMYAHAVGWPFVRSGAQVLADALVACLRGAGGEIVTGQPVVSLDTLPVARQVLLDLSPCQVVALAGERLNPGDRRRLCRYRYGPGVFKVDWALDGPIPWRAPECRRAGVVHLGGTLDEIAAAEWAATHGRVPERPFVLLAQPSLFDPTRAPAGRHTAWAYCHVPHGCGVDMTERIEAQVERFAPGFRDRILARHTRSPREFEAYNPNYVGGDINGGVQDLRQLFTRPVPRWDPYRTSDPTLFICSASTPPGGGVHGMSGYHAARSALRAAR</sequence>
<organism evidence="1 2">
    <name type="scientific">Sphaerobacter thermophilus (strain ATCC 49802 / DSM 20745 / KCCM 41009 / NCIMB 13125 / S 6022)</name>
    <dbReference type="NCBI Taxonomy" id="479434"/>
    <lineage>
        <taxon>Bacteria</taxon>
        <taxon>Pseudomonadati</taxon>
        <taxon>Thermomicrobiota</taxon>
        <taxon>Thermomicrobia</taxon>
        <taxon>Sphaerobacterales</taxon>
        <taxon>Sphaerobacterineae</taxon>
        <taxon>Sphaerobacteraceae</taxon>
        <taxon>Sphaerobacter</taxon>
    </lineage>
</organism>
<accession>D1C353</accession>
<evidence type="ECO:0000313" key="2">
    <source>
        <dbReference type="Proteomes" id="UP000002027"/>
    </source>
</evidence>
<dbReference type="PANTHER" id="PTHR10668">
    <property type="entry name" value="PHYTOENE DEHYDROGENASE"/>
    <property type="match status" value="1"/>
</dbReference>
<keyword evidence="2" id="KW-1185">Reference proteome</keyword>
<name>D1C353_SPHTD</name>
<dbReference type="Pfam" id="PF13450">
    <property type="entry name" value="NAD_binding_8"/>
    <property type="match status" value="1"/>
</dbReference>
<dbReference type="EMBL" id="CP001823">
    <property type="protein sequence ID" value="ACZ38670.1"/>
    <property type="molecule type" value="Genomic_DNA"/>
</dbReference>
<reference evidence="1 2" key="2">
    <citation type="journal article" date="2010" name="Stand. Genomic Sci.">
        <title>Complete genome sequence of Desulfohalobium retbaense type strain (HR(100)).</title>
        <authorList>
            <person name="Spring S."/>
            <person name="Nolan M."/>
            <person name="Lapidus A."/>
            <person name="Glavina Del Rio T."/>
            <person name="Copeland A."/>
            <person name="Tice H."/>
            <person name="Cheng J.F."/>
            <person name="Lucas S."/>
            <person name="Land M."/>
            <person name="Chen F."/>
            <person name="Bruce D."/>
            <person name="Goodwin L."/>
            <person name="Pitluck S."/>
            <person name="Ivanova N."/>
            <person name="Mavromatis K."/>
            <person name="Mikhailova N."/>
            <person name="Pati A."/>
            <person name="Chen A."/>
            <person name="Palaniappan K."/>
            <person name="Hauser L."/>
            <person name="Chang Y.J."/>
            <person name="Jeffries C.D."/>
            <person name="Munk C."/>
            <person name="Kiss H."/>
            <person name="Chain P."/>
            <person name="Han C."/>
            <person name="Brettin T."/>
            <person name="Detter J.C."/>
            <person name="Schuler E."/>
            <person name="Goker M."/>
            <person name="Rohde M."/>
            <person name="Bristow J."/>
            <person name="Eisen J.A."/>
            <person name="Markowitz V."/>
            <person name="Hugenholtz P."/>
            <person name="Kyrpides N.C."/>
            <person name="Klenk H.P."/>
        </authorList>
    </citation>
    <scope>NUCLEOTIDE SEQUENCE [LARGE SCALE GENOMIC DNA]</scope>
    <source>
        <strain evidence="2">ATCC 49802 / DSM 20745 / S 6022</strain>
    </source>
</reference>
<dbReference type="KEGG" id="sti:Sthe_1235"/>
<dbReference type="InParanoid" id="D1C353"/>
<reference evidence="2" key="1">
    <citation type="submission" date="2009-11" db="EMBL/GenBank/DDBJ databases">
        <title>The complete chromosome 1 of Sphaerobacter thermophilus DSM 20745.</title>
        <authorList>
            <person name="Lucas S."/>
            <person name="Copeland A."/>
            <person name="Lapidus A."/>
            <person name="Glavina del Rio T."/>
            <person name="Dalin E."/>
            <person name="Tice H."/>
            <person name="Bruce D."/>
            <person name="Goodwin L."/>
            <person name="Pitluck S."/>
            <person name="Kyrpides N."/>
            <person name="Mavromatis K."/>
            <person name="Ivanova N."/>
            <person name="Mikhailova N."/>
            <person name="LaButti K.M."/>
            <person name="Clum A."/>
            <person name="Sun H.I."/>
            <person name="Brettin T."/>
            <person name="Detter J.C."/>
            <person name="Han C."/>
            <person name="Larimer F."/>
            <person name="Land M."/>
            <person name="Hauser L."/>
            <person name="Markowitz V."/>
            <person name="Cheng J.F."/>
            <person name="Hugenholtz P."/>
            <person name="Woyke T."/>
            <person name="Wu D."/>
            <person name="Steenblock K."/>
            <person name="Schneider S."/>
            <person name="Pukall R."/>
            <person name="Goeker M."/>
            <person name="Klenk H.P."/>
            <person name="Eisen J.A."/>
        </authorList>
    </citation>
    <scope>NUCLEOTIDE SEQUENCE [LARGE SCALE GENOMIC DNA]</scope>
    <source>
        <strain evidence="2">ATCC 49802 / DSM 20745 / S 6022</strain>
    </source>
</reference>
<dbReference type="InterPro" id="IPR036188">
    <property type="entry name" value="FAD/NAD-bd_sf"/>
</dbReference>
<protein>
    <submittedName>
        <fullName evidence="1">FAD dependent oxidoreductase</fullName>
    </submittedName>
</protein>
<dbReference type="OrthoDB" id="9814556at2"/>
<dbReference type="eggNOG" id="COG1233">
    <property type="taxonomic scope" value="Bacteria"/>
</dbReference>
<dbReference type="SUPFAM" id="SSF51905">
    <property type="entry name" value="FAD/NAD(P)-binding domain"/>
    <property type="match status" value="1"/>
</dbReference>
<dbReference type="PRINTS" id="PR00420">
    <property type="entry name" value="RNGMNOXGNASE"/>
</dbReference>
<dbReference type="HOGENOM" id="CLU_019327_1_1_0"/>
<gene>
    <name evidence="1" type="ordered locus">Sthe_1235</name>
</gene>
<dbReference type="AlphaFoldDB" id="D1C353"/>